<dbReference type="EMBL" id="LDJR01000056">
    <property type="protein sequence ID" value="OAK68462.1"/>
    <property type="molecule type" value="Genomic_DNA"/>
</dbReference>
<dbReference type="STRING" id="217031.ABB05_15375"/>
<dbReference type="RefSeq" id="WP_064468470.1">
    <property type="nucleotide sequence ID" value="NZ_LDJR01000056.1"/>
</dbReference>
<gene>
    <name evidence="2" type="ORF">ABB05_15375</name>
</gene>
<dbReference type="AlphaFoldDB" id="A0A177ZKI9"/>
<evidence type="ECO:0000313" key="3">
    <source>
        <dbReference type="Proteomes" id="UP000077881"/>
    </source>
</evidence>
<protein>
    <recommendedName>
        <fullName evidence="4">Cytochrome c oxidase subunit 4</fullName>
    </recommendedName>
</protein>
<feature type="transmembrane region" description="Helical" evidence="1">
    <location>
        <begin position="6"/>
        <end position="27"/>
    </location>
</feature>
<feature type="transmembrane region" description="Helical" evidence="1">
    <location>
        <begin position="75"/>
        <end position="97"/>
    </location>
</feature>
<sequence length="103" mass="11359">MVGWLNVGSLILGLVAWILPLVALMLYKKEHNKWIIFPIASLSACAVSLCFQIFYNDHLVKIGDWSALMDTTDAVSSAAAALLIITILLNVITLIVYRGRLTK</sequence>
<dbReference type="Proteomes" id="UP000077881">
    <property type="component" value="Unassembled WGS sequence"/>
</dbReference>
<keyword evidence="1" id="KW-0472">Membrane</keyword>
<reference evidence="2 3" key="1">
    <citation type="submission" date="2015-05" db="EMBL/GenBank/DDBJ databases">
        <title>Comparison of genome.</title>
        <authorList>
            <person name="Zheng Z."/>
            <person name="Sun M."/>
        </authorList>
    </citation>
    <scope>NUCLEOTIDE SEQUENCE [LARGE SCALE GENOMIC DNA]</scope>
    <source>
        <strain evidence="2 3">G25-74</strain>
    </source>
</reference>
<keyword evidence="3" id="KW-1185">Reference proteome</keyword>
<accession>A0A177ZKI9</accession>
<dbReference type="PATRIC" id="fig|217031.6.peg.3310"/>
<proteinExistence type="predicted"/>
<keyword evidence="1" id="KW-1133">Transmembrane helix</keyword>
<keyword evidence="1" id="KW-0812">Transmembrane</keyword>
<organism evidence="2 3">
    <name type="scientific">Lederbergia galactosidilytica</name>
    <dbReference type="NCBI Taxonomy" id="217031"/>
    <lineage>
        <taxon>Bacteria</taxon>
        <taxon>Bacillati</taxon>
        <taxon>Bacillota</taxon>
        <taxon>Bacilli</taxon>
        <taxon>Bacillales</taxon>
        <taxon>Bacillaceae</taxon>
        <taxon>Lederbergia</taxon>
    </lineage>
</organism>
<evidence type="ECO:0008006" key="4">
    <source>
        <dbReference type="Google" id="ProtNLM"/>
    </source>
</evidence>
<dbReference type="OrthoDB" id="1758157at2"/>
<name>A0A177ZKI9_9BACI</name>
<feature type="transmembrane region" description="Helical" evidence="1">
    <location>
        <begin position="34"/>
        <end position="55"/>
    </location>
</feature>
<evidence type="ECO:0000256" key="1">
    <source>
        <dbReference type="SAM" id="Phobius"/>
    </source>
</evidence>
<comment type="caution">
    <text evidence="2">The sequence shown here is derived from an EMBL/GenBank/DDBJ whole genome shotgun (WGS) entry which is preliminary data.</text>
</comment>
<evidence type="ECO:0000313" key="2">
    <source>
        <dbReference type="EMBL" id="OAK68462.1"/>
    </source>
</evidence>